<dbReference type="Proteomes" id="UP000326244">
    <property type="component" value="Unassembled WGS sequence"/>
</dbReference>
<reference evidence="1 2" key="1">
    <citation type="submission" date="2018-11" db="EMBL/GenBank/DDBJ databases">
        <title>Genomic analysis of Haloarcula hispanica CBA1121.</title>
        <authorList>
            <person name="Kim Y.B."/>
            <person name="Roh S.W."/>
        </authorList>
    </citation>
    <scope>NUCLEOTIDE SEQUENCE [LARGE SCALE GENOMIC DNA]</scope>
    <source>
        <strain evidence="1 2">CBA1121</strain>
    </source>
</reference>
<protein>
    <submittedName>
        <fullName evidence="1">Uncharacterized protein</fullName>
    </submittedName>
</protein>
<evidence type="ECO:0000313" key="2">
    <source>
        <dbReference type="Proteomes" id="UP000326244"/>
    </source>
</evidence>
<dbReference type="RefSeq" id="WP_151103908.1">
    <property type="nucleotide sequence ID" value="NZ_RQWK01000001.1"/>
</dbReference>
<comment type="caution">
    <text evidence="1">The sequence shown here is derived from an EMBL/GenBank/DDBJ whole genome shotgun (WGS) entry which is preliminary data.</text>
</comment>
<evidence type="ECO:0000313" key="1">
    <source>
        <dbReference type="EMBL" id="KAA9411108.1"/>
    </source>
</evidence>
<dbReference type="EMBL" id="RQWK01000001">
    <property type="protein sequence ID" value="KAA9411108.1"/>
    <property type="molecule type" value="Genomic_DNA"/>
</dbReference>
<gene>
    <name evidence="1" type="ORF">EGO51_15320</name>
</gene>
<accession>A0A5J5LNZ7</accession>
<proteinExistence type="predicted"/>
<organism evidence="1 2">
    <name type="scientific">Haloarcula hispanica</name>
    <dbReference type="NCBI Taxonomy" id="51589"/>
    <lineage>
        <taxon>Archaea</taxon>
        <taxon>Methanobacteriati</taxon>
        <taxon>Methanobacteriota</taxon>
        <taxon>Stenosarchaea group</taxon>
        <taxon>Halobacteria</taxon>
        <taxon>Halobacteriales</taxon>
        <taxon>Haloarculaceae</taxon>
        <taxon>Haloarcula</taxon>
    </lineage>
</organism>
<name>A0A5J5LNZ7_HALHI</name>
<dbReference type="AlphaFoldDB" id="A0A5J5LNZ7"/>
<sequence length="494" mass="56297">MSGLIARSLEHFEEFLRIQDRPIESFPIKKEYVKLLFIAEIYGLNDRDTVEFLEDSLRESLGLQHNLNQSTVWRKRNTLNEDDQEGRAAIRKAAKRAVFECCAAGKKVPQRVLAVHEIPANVAISNRQIKREDEQAALRNWVKWFFDKILTALTYHRDSETYPYRRYIGLCAHCALQTIAPNDAINTADRLYDRESIPSGESLTKNIRRLLNADSSVEKREFPKELQVQFEDCYRRFFQEANRLGFFSNKKQLVADVTHIPTTGSKDSSEKLTGGSGSGRKPATYGKHSWAYQFLGIPDSDAPFIRSIVPVSEENQEQHRLDVQLANAVADPSLDVDLILCDKGYYRTDVVDVCRKHLDNAWVICAKFAGEIDHLVSNAPKGKVVSKRNVTFGDPPMRNSPSMVAYPNTDGENQEQRSLSEFNKKDGQWKHFLSGVTDRSHIAYLTDIGLEPEQIRKIHASYNQRATVESAIGQVRDTFLPHTESMDAVVRTYL</sequence>